<organism evidence="1 2">
    <name type="scientific">Thelonectria olida</name>
    <dbReference type="NCBI Taxonomy" id="1576542"/>
    <lineage>
        <taxon>Eukaryota</taxon>
        <taxon>Fungi</taxon>
        <taxon>Dikarya</taxon>
        <taxon>Ascomycota</taxon>
        <taxon>Pezizomycotina</taxon>
        <taxon>Sordariomycetes</taxon>
        <taxon>Hypocreomycetidae</taxon>
        <taxon>Hypocreales</taxon>
        <taxon>Nectriaceae</taxon>
        <taxon>Thelonectria</taxon>
    </lineage>
</organism>
<proteinExistence type="predicted"/>
<reference evidence="1 2" key="1">
    <citation type="journal article" date="2021" name="Nat. Commun.">
        <title>Genetic determinants of endophytism in the Arabidopsis root mycobiome.</title>
        <authorList>
            <person name="Mesny F."/>
            <person name="Miyauchi S."/>
            <person name="Thiergart T."/>
            <person name="Pickel B."/>
            <person name="Atanasova L."/>
            <person name="Karlsson M."/>
            <person name="Huettel B."/>
            <person name="Barry K.W."/>
            <person name="Haridas S."/>
            <person name="Chen C."/>
            <person name="Bauer D."/>
            <person name="Andreopoulos W."/>
            <person name="Pangilinan J."/>
            <person name="LaButti K."/>
            <person name="Riley R."/>
            <person name="Lipzen A."/>
            <person name="Clum A."/>
            <person name="Drula E."/>
            <person name="Henrissat B."/>
            <person name="Kohler A."/>
            <person name="Grigoriev I.V."/>
            <person name="Martin F.M."/>
            <person name="Hacquard S."/>
        </authorList>
    </citation>
    <scope>NUCLEOTIDE SEQUENCE [LARGE SCALE GENOMIC DNA]</scope>
    <source>
        <strain evidence="1 2">MPI-CAGE-CH-0241</strain>
    </source>
</reference>
<accession>A0A9P9ARP0</accession>
<protein>
    <submittedName>
        <fullName evidence="1">Uncharacterized protein</fullName>
    </submittedName>
</protein>
<comment type="caution">
    <text evidence="1">The sequence shown here is derived from an EMBL/GenBank/DDBJ whole genome shotgun (WGS) entry which is preliminary data.</text>
</comment>
<dbReference type="AlphaFoldDB" id="A0A9P9ARP0"/>
<sequence length="145" mass="16348">MAGNRNLVELCASLDPGTLGLANLVSIFRLIPGTSKNALFEKALSPARPLPRNPERHPNKDPFLFLCIETWLQQCPFFIPSRWLLFLFSLMAFGITPEAIRGHTHGRARSRMIMVRFPLTLSSPFPRVSARQEPSQTAYRACDQP</sequence>
<dbReference type="Proteomes" id="UP000777438">
    <property type="component" value="Unassembled WGS sequence"/>
</dbReference>
<keyword evidence="2" id="KW-1185">Reference proteome</keyword>
<evidence type="ECO:0000313" key="2">
    <source>
        <dbReference type="Proteomes" id="UP000777438"/>
    </source>
</evidence>
<name>A0A9P9ARP0_9HYPO</name>
<evidence type="ECO:0000313" key="1">
    <source>
        <dbReference type="EMBL" id="KAH6896961.1"/>
    </source>
</evidence>
<gene>
    <name evidence="1" type="ORF">B0T10DRAFT_454842</name>
</gene>
<dbReference type="EMBL" id="JAGPYM010000003">
    <property type="protein sequence ID" value="KAH6896961.1"/>
    <property type="molecule type" value="Genomic_DNA"/>
</dbReference>